<organism evidence="2 3">
    <name type="scientific">Araneus ventricosus</name>
    <name type="common">Orbweaver spider</name>
    <name type="synonym">Epeira ventricosa</name>
    <dbReference type="NCBI Taxonomy" id="182803"/>
    <lineage>
        <taxon>Eukaryota</taxon>
        <taxon>Metazoa</taxon>
        <taxon>Ecdysozoa</taxon>
        <taxon>Arthropoda</taxon>
        <taxon>Chelicerata</taxon>
        <taxon>Arachnida</taxon>
        <taxon>Araneae</taxon>
        <taxon>Araneomorphae</taxon>
        <taxon>Entelegynae</taxon>
        <taxon>Araneoidea</taxon>
        <taxon>Araneidae</taxon>
        <taxon>Araneus</taxon>
    </lineage>
</organism>
<feature type="region of interest" description="Disordered" evidence="1">
    <location>
        <begin position="1"/>
        <end position="20"/>
    </location>
</feature>
<feature type="region of interest" description="Disordered" evidence="1">
    <location>
        <begin position="29"/>
        <end position="55"/>
    </location>
</feature>
<evidence type="ECO:0000313" key="2">
    <source>
        <dbReference type="EMBL" id="GBM91024.1"/>
    </source>
</evidence>
<dbReference type="AlphaFoldDB" id="A0A4Y2JM38"/>
<dbReference type="Proteomes" id="UP000499080">
    <property type="component" value="Unassembled WGS sequence"/>
</dbReference>
<dbReference type="EMBL" id="BGPR01003667">
    <property type="protein sequence ID" value="GBM91024.1"/>
    <property type="molecule type" value="Genomic_DNA"/>
</dbReference>
<gene>
    <name evidence="2" type="ORF">AVEN_198493_1</name>
</gene>
<protein>
    <submittedName>
        <fullName evidence="2">Uncharacterized protein</fullName>
    </submittedName>
</protein>
<accession>A0A4Y2JM38</accession>
<name>A0A4Y2JM38_ARAVE</name>
<reference evidence="2 3" key="1">
    <citation type="journal article" date="2019" name="Sci. Rep.">
        <title>Orb-weaving spider Araneus ventricosus genome elucidates the spidroin gene catalogue.</title>
        <authorList>
            <person name="Kono N."/>
            <person name="Nakamura H."/>
            <person name="Ohtoshi R."/>
            <person name="Moran D.A.P."/>
            <person name="Shinohara A."/>
            <person name="Yoshida Y."/>
            <person name="Fujiwara M."/>
            <person name="Mori M."/>
            <person name="Tomita M."/>
            <person name="Arakawa K."/>
        </authorList>
    </citation>
    <scope>NUCLEOTIDE SEQUENCE [LARGE SCALE GENOMIC DNA]</scope>
</reference>
<sequence length="86" mass="9352">MASVAEGEDRTPPPLVPAPDTLHLQLNRLNGHGTEGEDRFDLKKDGGTSNTTNMPFIYNKLKPTFTCSLGTHANSRKPNKTESTEG</sequence>
<proteinExistence type="predicted"/>
<keyword evidence="3" id="KW-1185">Reference proteome</keyword>
<feature type="compositionally biased region" description="Basic and acidic residues" evidence="1">
    <location>
        <begin position="34"/>
        <end position="46"/>
    </location>
</feature>
<comment type="caution">
    <text evidence="2">The sequence shown here is derived from an EMBL/GenBank/DDBJ whole genome shotgun (WGS) entry which is preliminary data.</text>
</comment>
<evidence type="ECO:0000313" key="3">
    <source>
        <dbReference type="Proteomes" id="UP000499080"/>
    </source>
</evidence>
<evidence type="ECO:0000256" key="1">
    <source>
        <dbReference type="SAM" id="MobiDB-lite"/>
    </source>
</evidence>